<keyword evidence="12" id="KW-1185">Reference proteome</keyword>
<accession>A0ABD1G7S3</accession>
<keyword evidence="8 10" id="KW-1133">Transmembrane helix</keyword>
<feature type="transmembrane region" description="Helical" evidence="10">
    <location>
        <begin position="165"/>
        <end position="187"/>
    </location>
</feature>
<evidence type="ECO:0000256" key="4">
    <source>
        <dbReference type="ARBA" id="ARBA00022475"/>
    </source>
</evidence>
<comment type="caution">
    <text evidence="11">The sequence shown here is derived from an EMBL/GenBank/DDBJ whole genome shotgun (WGS) entry which is preliminary data.</text>
</comment>
<dbReference type="Proteomes" id="UP001567538">
    <property type="component" value="Unassembled WGS sequence"/>
</dbReference>
<keyword evidence="5 10" id="KW-0762">Sugar transport</keyword>
<dbReference type="Gene3D" id="1.20.1280.290">
    <property type="match status" value="2"/>
</dbReference>
<feature type="transmembrane region" description="Helical" evidence="10">
    <location>
        <begin position="6"/>
        <end position="27"/>
    </location>
</feature>
<evidence type="ECO:0000256" key="9">
    <source>
        <dbReference type="ARBA" id="ARBA00023136"/>
    </source>
</evidence>
<dbReference type="FunFam" id="1.20.1280.290:FF:000003">
    <property type="entry name" value="Bidirectional sugar transporter SWEET"/>
    <property type="match status" value="1"/>
</dbReference>
<dbReference type="InterPro" id="IPR047664">
    <property type="entry name" value="SWEET"/>
</dbReference>
<evidence type="ECO:0000256" key="7">
    <source>
        <dbReference type="ARBA" id="ARBA00022737"/>
    </source>
</evidence>
<sequence length="280" mass="30999">MALVDIHHPWVFTFGLVGNIISILVFLAPVPTFKKIYKAKSTMGFDPLPYAVALLSSMLWLYYAMLKPNTMLLITINLFGFVVETVYLIIFFIYASKKARARAAKILGGMNVGILFVIFAGTFFLLKGPLRAKVVGWFCVALSVCVFASPLSVIANVVRTRSVEYMPFLLSFFLTLNSVMWFGYGLFQKDLYVAIPNVGGFFLSMTQMVVYAIYRNKKPLKMVMEKDSAAVTTEHNLVNIKVVGTPEIQDAAAPVVPCEISVEPPHIQAHPPPLVVCAAS</sequence>
<evidence type="ECO:0000256" key="6">
    <source>
        <dbReference type="ARBA" id="ARBA00022692"/>
    </source>
</evidence>
<keyword evidence="7" id="KW-0677">Repeat</keyword>
<dbReference type="PANTHER" id="PTHR10791">
    <property type="entry name" value="RAG1-ACTIVATING PROTEIN 1"/>
    <property type="match status" value="1"/>
</dbReference>
<feature type="transmembrane region" description="Helical" evidence="10">
    <location>
        <begin position="106"/>
        <end position="128"/>
    </location>
</feature>
<comment type="similarity">
    <text evidence="2 10">Belongs to the SWEET sugar transporter family.</text>
</comment>
<feature type="transmembrane region" description="Helical" evidence="10">
    <location>
        <begin position="134"/>
        <end position="158"/>
    </location>
</feature>
<dbReference type="GO" id="GO:0005886">
    <property type="term" value="C:plasma membrane"/>
    <property type="evidence" value="ECO:0007669"/>
    <property type="project" value="UniProtKB-SubCell"/>
</dbReference>
<evidence type="ECO:0000313" key="12">
    <source>
        <dbReference type="Proteomes" id="UP001567538"/>
    </source>
</evidence>
<dbReference type="AlphaFoldDB" id="A0ABD1G7S3"/>
<feature type="transmembrane region" description="Helical" evidence="10">
    <location>
        <begin position="48"/>
        <end position="65"/>
    </location>
</feature>
<keyword evidence="6 10" id="KW-0812">Transmembrane</keyword>
<dbReference type="FunFam" id="1.20.1280.290:FF:000001">
    <property type="entry name" value="Bidirectional sugar transporter SWEET"/>
    <property type="match status" value="1"/>
</dbReference>
<keyword evidence="9 10" id="KW-0472">Membrane</keyword>
<comment type="function">
    <text evidence="10">Mediates both low-affinity uptake and efflux of sugar across the membrane.</text>
</comment>
<feature type="transmembrane region" description="Helical" evidence="10">
    <location>
        <begin position="193"/>
        <end position="214"/>
    </location>
</feature>
<evidence type="ECO:0000256" key="2">
    <source>
        <dbReference type="ARBA" id="ARBA00007809"/>
    </source>
</evidence>
<feature type="transmembrane region" description="Helical" evidence="10">
    <location>
        <begin position="71"/>
        <end position="94"/>
    </location>
</feature>
<protein>
    <recommendedName>
        <fullName evidence="10">Bidirectional sugar transporter SWEET</fullName>
    </recommendedName>
</protein>
<evidence type="ECO:0000256" key="8">
    <source>
        <dbReference type="ARBA" id="ARBA00022989"/>
    </source>
</evidence>
<evidence type="ECO:0000313" key="11">
    <source>
        <dbReference type="EMBL" id="KAL1539229.1"/>
    </source>
</evidence>
<keyword evidence="3 10" id="KW-0813">Transport</keyword>
<reference evidence="11 12" key="1">
    <citation type="submission" date="2024-06" db="EMBL/GenBank/DDBJ databases">
        <title>A chromosome level genome sequence of Diviner's sage (Salvia divinorum).</title>
        <authorList>
            <person name="Ford S.A."/>
            <person name="Ro D.-K."/>
            <person name="Ness R.W."/>
            <person name="Phillips M.A."/>
        </authorList>
    </citation>
    <scope>NUCLEOTIDE SEQUENCE [LARGE SCALE GENOMIC DNA]</scope>
    <source>
        <strain evidence="11">SAF-2024a</strain>
        <tissue evidence="11">Leaf</tissue>
    </source>
</reference>
<gene>
    <name evidence="11" type="ORF">AAHA92_27875</name>
</gene>
<dbReference type="InterPro" id="IPR004316">
    <property type="entry name" value="SWEET_rpt"/>
</dbReference>
<organism evidence="11 12">
    <name type="scientific">Salvia divinorum</name>
    <name type="common">Maria pastora</name>
    <name type="synonym">Diviner's sage</name>
    <dbReference type="NCBI Taxonomy" id="28513"/>
    <lineage>
        <taxon>Eukaryota</taxon>
        <taxon>Viridiplantae</taxon>
        <taxon>Streptophyta</taxon>
        <taxon>Embryophyta</taxon>
        <taxon>Tracheophyta</taxon>
        <taxon>Spermatophyta</taxon>
        <taxon>Magnoliopsida</taxon>
        <taxon>eudicotyledons</taxon>
        <taxon>Gunneridae</taxon>
        <taxon>Pentapetalae</taxon>
        <taxon>asterids</taxon>
        <taxon>lamiids</taxon>
        <taxon>Lamiales</taxon>
        <taxon>Lamiaceae</taxon>
        <taxon>Nepetoideae</taxon>
        <taxon>Mentheae</taxon>
        <taxon>Salviinae</taxon>
        <taxon>Salvia</taxon>
        <taxon>Salvia subgen. Calosphace</taxon>
    </lineage>
</organism>
<dbReference type="PANTHER" id="PTHR10791:SF222">
    <property type="entry name" value="BIDIRECTIONAL SUGAR TRANSPORTER SWEET15"/>
    <property type="match status" value="1"/>
</dbReference>
<evidence type="ECO:0000256" key="3">
    <source>
        <dbReference type="ARBA" id="ARBA00022448"/>
    </source>
</evidence>
<evidence type="ECO:0000256" key="1">
    <source>
        <dbReference type="ARBA" id="ARBA00004651"/>
    </source>
</evidence>
<keyword evidence="4" id="KW-1003">Cell membrane</keyword>
<dbReference type="EMBL" id="JBEAFC010000010">
    <property type="protein sequence ID" value="KAL1539229.1"/>
    <property type="molecule type" value="Genomic_DNA"/>
</dbReference>
<comment type="subcellular location">
    <subcellularLocation>
        <location evidence="1 10">Cell membrane</location>
        <topology evidence="1 10">Multi-pass membrane protein</topology>
    </subcellularLocation>
</comment>
<evidence type="ECO:0000256" key="5">
    <source>
        <dbReference type="ARBA" id="ARBA00022597"/>
    </source>
</evidence>
<evidence type="ECO:0000256" key="10">
    <source>
        <dbReference type="RuleBase" id="RU910715"/>
    </source>
</evidence>
<proteinExistence type="inferred from homology"/>
<dbReference type="Pfam" id="PF03083">
    <property type="entry name" value="MtN3_slv"/>
    <property type="match status" value="2"/>
</dbReference>
<name>A0ABD1G7S3_SALDI</name>